<dbReference type="EMBL" id="BAABKI010000011">
    <property type="protein sequence ID" value="GAA5172581.1"/>
    <property type="molecule type" value="Genomic_DNA"/>
</dbReference>
<evidence type="ECO:0008006" key="3">
    <source>
        <dbReference type="Google" id="ProtNLM"/>
    </source>
</evidence>
<proteinExistence type="predicted"/>
<comment type="caution">
    <text evidence="1">The sequence shown here is derived from an EMBL/GenBank/DDBJ whole genome shotgun (WGS) entry which is preliminary data.</text>
</comment>
<keyword evidence="2" id="KW-1185">Reference proteome</keyword>
<organism evidence="1 2">
    <name type="scientific">Modicisalibacter zincidurans</name>
    <dbReference type="NCBI Taxonomy" id="1178777"/>
    <lineage>
        <taxon>Bacteria</taxon>
        <taxon>Pseudomonadati</taxon>
        <taxon>Pseudomonadota</taxon>
        <taxon>Gammaproteobacteria</taxon>
        <taxon>Oceanospirillales</taxon>
        <taxon>Halomonadaceae</taxon>
        <taxon>Modicisalibacter</taxon>
    </lineage>
</organism>
<evidence type="ECO:0000313" key="2">
    <source>
        <dbReference type="Proteomes" id="UP001500074"/>
    </source>
</evidence>
<gene>
    <name evidence="1" type="ORF">GCM10023342_09390</name>
</gene>
<name>A0ABP9R857_9GAMM</name>
<protein>
    <recommendedName>
        <fullName evidence="3">TlpA family protein disulfide reductase</fullName>
    </recommendedName>
</protein>
<accession>A0ABP9R857</accession>
<sequence length="60" mass="6437">MPDSGGMAGAKLDTVAIPTTLLIDPHGEDIGRLVVATRWDSPEMADFLKEVIELSKEVSL</sequence>
<dbReference type="Proteomes" id="UP001500074">
    <property type="component" value="Unassembled WGS sequence"/>
</dbReference>
<evidence type="ECO:0000313" key="1">
    <source>
        <dbReference type="EMBL" id="GAA5172581.1"/>
    </source>
</evidence>
<reference evidence="2" key="1">
    <citation type="journal article" date="2019" name="Int. J. Syst. Evol. Microbiol.">
        <title>The Global Catalogue of Microorganisms (GCM) 10K type strain sequencing project: providing services to taxonomists for standard genome sequencing and annotation.</title>
        <authorList>
            <consortium name="The Broad Institute Genomics Platform"/>
            <consortium name="The Broad Institute Genome Sequencing Center for Infectious Disease"/>
            <person name="Wu L."/>
            <person name="Ma J."/>
        </authorList>
    </citation>
    <scope>NUCLEOTIDE SEQUENCE [LARGE SCALE GENOMIC DNA]</scope>
    <source>
        <strain evidence="2">JCM 18472</strain>
    </source>
</reference>